<reference evidence="1 2" key="1">
    <citation type="submission" date="2018-09" db="EMBL/GenBank/DDBJ databases">
        <authorList>
            <person name="Grouzdev D.S."/>
            <person name="Krutkina M.S."/>
        </authorList>
    </citation>
    <scope>NUCLEOTIDE SEQUENCE [LARGE SCALE GENOMIC DNA]</scope>
    <source>
        <strain evidence="1 2">RmlP001</strain>
    </source>
</reference>
<protein>
    <recommendedName>
        <fullName evidence="3">Glycosyl transferase</fullName>
    </recommendedName>
</protein>
<dbReference type="InterPro" id="IPR029044">
    <property type="entry name" value="Nucleotide-diphossugar_trans"/>
</dbReference>
<dbReference type="Proteomes" id="UP000289411">
    <property type="component" value="Unassembled WGS sequence"/>
</dbReference>
<dbReference type="EMBL" id="QYBC01000012">
    <property type="protein sequence ID" value="RYB03845.1"/>
    <property type="molecule type" value="Genomic_DNA"/>
</dbReference>
<evidence type="ECO:0000313" key="1">
    <source>
        <dbReference type="EMBL" id="RYB03845.1"/>
    </source>
</evidence>
<accession>A0A4V1RIG7</accession>
<sequence>MVARTAFVSICSNNYLAQAEVFFASARTHHPEATLVLGLADRTDPGLRYPDGVEVLPAEALGIADFDGFAFGYDVTEFNTAIKPFLMLRLLERGHRNVVYFDPDIEIFRRLDDLLDLLAGGASFVVTPHFCAPPTEAAPRREQHVMQTGVYNLGFLAVAQAAETEPVLRWWARMLRHGCFNEQDRGLFVDQKYMDLLPGLAEHAHVLRDTGFNVAYWNLDRRAVTTAPEGGWCVDGRPLGFFHFSGFVPERPGEVSKYTPEPRATGALADLLGGHAARRRAAAARLGSAASPYAYGTFRSGIAIPDMVRHMFRDKHLTWSGDPFAGYERYSRLPHPACRTGASGEIVTNLMHHRHSRDPALRFAFHLDNPFEVTAYARFFARMAAAAGIDDSLWRAAA</sequence>
<organism evidence="1 2">
    <name type="scientific">Lichenibacterium ramalinae</name>
    <dbReference type="NCBI Taxonomy" id="2316527"/>
    <lineage>
        <taxon>Bacteria</taxon>
        <taxon>Pseudomonadati</taxon>
        <taxon>Pseudomonadota</taxon>
        <taxon>Alphaproteobacteria</taxon>
        <taxon>Hyphomicrobiales</taxon>
        <taxon>Lichenihabitantaceae</taxon>
        <taxon>Lichenibacterium</taxon>
    </lineage>
</organism>
<dbReference type="RefSeq" id="WP_129219962.1">
    <property type="nucleotide sequence ID" value="NZ_QYBC01000012.1"/>
</dbReference>
<proteinExistence type="predicted"/>
<reference evidence="1 2" key="2">
    <citation type="submission" date="2019-02" db="EMBL/GenBank/DDBJ databases">
        <title>'Lichenibacterium ramalinii' gen. nov. sp. nov., 'Lichenibacterium minor' gen. nov. sp. nov.</title>
        <authorList>
            <person name="Pankratov T."/>
        </authorList>
    </citation>
    <scope>NUCLEOTIDE SEQUENCE [LARGE SCALE GENOMIC DNA]</scope>
    <source>
        <strain evidence="1 2">RmlP001</strain>
    </source>
</reference>
<evidence type="ECO:0000313" key="2">
    <source>
        <dbReference type="Proteomes" id="UP000289411"/>
    </source>
</evidence>
<dbReference type="Gene3D" id="3.90.550.10">
    <property type="entry name" value="Spore Coat Polysaccharide Biosynthesis Protein SpsA, Chain A"/>
    <property type="match status" value="1"/>
</dbReference>
<comment type="caution">
    <text evidence="1">The sequence shown here is derived from an EMBL/GenBank/DDBJ whole genome shotgun (WGS) entry which is preliminary data.</text>
</comment>
<dbReference type="AlphaFoldDB" id="A0A4V1RIG7"/>
<name>A0A4V1RIG7_9HYPH</name>
<dbReference type="OrthoDB" id="118340at2"/>
<evidence type="ECO:0008006" key="3">
    <source>
        <dbReference type="Google" id="ProtNLM"/>
    </source>
</evidence>
<dbReference type="SUPFAM" id="SSF53448">
    <property type="entry name" value="Nucleotide-diphospho-sugar transferases"/>
    <property type="match status" value="1"/>
</dbReference>
<gene>
    <name evidence="1" type="ORF">D3272_14655</name>
</gene>
<keyword evidence="2" id="KW-1185">Reference proteome</keyword>